<evidence type="ECO:0000313" key="1">
    <source>
        <dbReference type="EMBL" id="OQV16364.1"/>
    </source>
</evidence>
<dbReference type="AlphaFoldDB" id="A0A1W0WMD4"/>
<organism evidence="1 2">
    <name type="scientific">Hypsibius exemplaris</name>
    <name type="common">Freshwater tardigrade</name>
    <dbReference type="NCBI Taxonomy" id="2072580"/>
    <lineage>
        <taxon>Eukaryota</taxon>
        <taxon>Metazoa</taxon>
        <taxon>Ecdysozoa</taxon>
        <taxon>Tardigrada</taxon>
        <taxon>Eutardigrada</taxon>
        <taxon>Parachela</taxon>
        <taxon>Hypsibioidea</taxon>
        <taxon>Hypsibiidae</taxon>
        <taxon>Hypsibius</taxon>
    </lineage>
</organism>
<gene>
    <name evidence="1" type="ORF">BV898_09509</name>
</gene>
<keyword evidence="2" id="KW-1185">Reference proteome</keyword>
<accession>A0A1W0WMD4</accession>
<comment type="caution">
    <text evidence="1">The sequence shown here is derived from an EMBL/GenBank/DDBJ whole genome shotgun (WGS) entry which is preliminary data.</text>
</comment>
<sequence>MLFQKKCWSGLKSCTEKQCNRQLWQHQAGRPGIELPASGGFLKQQSEMGHTRHDMQDDHKRRVHYRLLRHDANSHHGSGQVHTHAIKAVQVTDHAATFDGPLHGMDHSLIEEPPLYKEYRPREAVRKGSVYVHPHTGAAVWDTTPAVVALFKLMLIFPAVSKWLVIALIDESG</sequence>
<name>A0A1W0WMD4_HYPEX</name>
<reference evidence="2" key="1">
    <citation type="submission" date="2017-01" db="EMBL/GenBank/DDBJ databases">
        <title>Comparative genomics of anhydrobiosis in the tardigrade Hypsibius dujardini.</title>
        <authorList>
            <person name="Yoshida Y."/>
            <person name="Koutsovoulos G."/>
            <person name="Laetsch D."/>
            <person name="Stevens L."/>
            <person name="Kumar S."/>
            <person name="Horikawa D."/>
            <person name="Ishino K."/>
            <person name="Komine S."/>
            <person name="Tomita M."/>
            <person name="Blaxter M."/>
            <person name="Arakawa K."/>
        </authorList>
    </citation>
    <scope>NUCLEOTIDE SEQUENCE [LARGE SCALE GENOMIC DNA]</scope>
    <source>
        <strain evidence="2">Z151</strain>
    </source>
</reference>
<dbReference type="Proteomes" id="UP000192578">
    <property type="component" value="Unassembled WGS sequence"/>
</dbReference>
<protein>
    <submittedName>
        <fullName evidence="1">Uncharacterized protein</fullName>
    </submittedName>
</protein>
<proteinExistence type="predicted"/>
<evidence type="ECO:0000313" key="2">
    <source>
        <dbReference type="Proteomes" id="UP000192578"/>
    </source>
</evidence>
<dbReference type="EMBL" id="MTYJ01000075">
    <property type="protein sequence ID" value="OQV16364.1"/>
    <property type="molecule type" value="Genomic_DNA"/>
</dbReference>